<dbReference type="Proteomes" id="UP000202618">
    <property type="component" value="Segment"/>
</dbReference>
<evidence type="ECO:0000313" key="1">
    <source>
        <dbReference type="EMBL" id="AMS01350.1"/>
    </source>
</evidence>
<evidence type="ECO:0000313" key="2">
    <source>
        <dbReference type="Proteomes" id="UP000202618"/>
    </source>
</evidence>
<dbReference type="EMBL" id="KU878088">
    <property type="protein sequence ID" value="AMS01350.1"/>
    <property type="molecule type" value="Genomic_DNA"/>
</dbReference>
<sequence length="111" mass="12613">MKKLVIVGLLSALLVGCNQVNTNTTIDNKKPSTNTYKEYSTIDNSTIIDKVKIERKGKNSRDTFKIILSDSGDNRELYAGSEEVFKSLKKGDKINVSYDEEDYIREIKFLN</sequence>
<reference evidence="1 2" key="1">
    <citation type="journal article" date="2016" name="Virology">
        <title>The genome of AR9, a giant transducing Bacillus phage encoding two multisubunit RNA polymerases.</title>
        <authorList>
            <person name="Lavysh D."/>
            <person name="Sokolova M."/>
            <person name="Minakhin L."/>
            <person name="Yakunina M."/>
            <person name="Artamonova T."/>
            <person name="Kozyavkin S."/>
            <person name="Makarova K.S."/>
            <person name="Koonin E.V."/>
            <person name="Severinov K."/>
        </authorList>
    </citation>
    <scope>NUCLEOTIDE SEQUENCE [LARGE SCALE GENOMIC DNA]</scope>
</reference>
<dbReference type="RefSeq" id="YP_009283170.1">
    <property type="nucleotide sequence ID" value="NC_031039.1"/>
</dbReference>
<evidence type="ECO:0008006" key="3">
    <source>
        <dbReference type="Google" id="ProtNLM"/>
    </source>
</evidence>
<accession>A0A172JIG8</accession>
<dbReference type="KEGG" id="vg:29058984"/>
<protein>
    <recommendedName>
        <fullName evidence="3">Lipoprotein</fullName>
    </recommendedName>
</protein>
<organism evidence="1 2">
    <name type="scientific">Bacillus phage AR9</name>
    <dbReference type="NCBI Taxonomy" id="1815509"/>
    <lineage>
        <taxon>Viruses</taxon>
        <taxon>Duplodnaviria</taxon>
        <taxon>Heunggongvirae</taxon>
        <taxon>Uroviricota</taxon>
        <taxon>Caudoviricetes</taxon>
        <taxon>Takahashivirus</taxon>
        <taxon>Bacillus phage PBS1</taxon>
    </lineage>
</organism>
<name>A0A172JIG8_BPPB1</name>
<dbReference type="GeneID" id="29058984"/>
<proteinExistence type="predicted"/>
<dbReference type="PROSITE" id="PS51257">
    <property type="entry name" value="PROKAR_LIPOPROTEIN"/>
    <property type="match status" value="1"/>
</dbReference>
<gene>
    <name evidence="1" type="ORF">AR9_g266</name>
</gene>